<dbReference type="PANTHER" id="PTHR37422">
    <property type="entry name" value="TEICHURONIC ACID BIOSYNTHESIS PROTEIN TUAE"/>
    <property type="match status" value="1"/>
</dbReference>
<evidence type="ECO:0000256" key="4">
    <source>
        <dbReference type="ARBA" id="ARBA00023136"/>
    </source>
</evidence>
<dbReference type="InterPro" id="IPR051533">
    <property type="entry name" value="WaaL-like"/>
</dbReference>
<feature type="transmembrane region" description="Helical" evidence="5">
    <location>
        <begin position="333"/>
        <end position="357"/>
    </location>
</feature>
<gene>
    <name evidence="7" type="ORF">M595_4366</name>
</gene>
<keyword evidence="4 5" id="KW-0472">Membrane</keyword>
<dbReference type="PANTHER" id="PTHR37422:SF17">
    <property type="entry name" value="O-ANTIGEN LIGASE"/>
    <property type="match status" value="1"/>
</dbReference>
<dbReference type="GO" id="GO:0016020">
    <property type="term" value="C:membrane"/>
    <property type="evidence" value="ECO:0007669"/>
    <property type="project" value="UniProtKB-SubCell"/>
</dbReference>
<feature type="transmembrane region" description="Helical" evidence="5">
    <location>
        <begin position="131"/>
        <end position="152"/>
    </location>
</feature>
<feature type="transmembrane region" description="Helical" evidence="5">
    <location>
        <begin position="240"/>
        <end position="260"/>
    </location>
</feature>
<feature type="transmembrane region" description="Helical" evidence="5">
    <location>
        <begin position="197"/>
        <end position="213"/>
    </location>
</feature>
<feature type="transmembrane region" description="Helical" evidence="5">
    <location>
        <begin position="172"/>
        <end position="190"/>
    </location>
</feature>
<feature type="transmembrane region" description="Helical" evidence="5">
    <location>
        <begin position="46"/>
        <end position="66"/>
    </location>
</feature>
<feature type="domain" description="O-antigen ligase-related" evidence="6">
    <location>
        <begin position="203"/>
        <end position="346"/>
    </location>
</feature>
<name>U7QCX8_9CYAN</name>
<dbReference type="AlphaFoldDB" id="U7QCX8"/>
<organism evidence="7 8">
    <name type="scientific">Lyngbya aestuarii BL J</name>
    <dbReference type="NCBI Taxonomy" id="1348334"/>
    <lineage>
        <taxon>Bacteria</taxon>
        <taxon>Bacillati</taxon>
        <taxon>Cyanobacteriota</taxon>
        <taxon>Cyanophyceae</taxon>
        <taxon>Oscillatoriophycideae</taxon>
        <taxon>Oscillatoriales</taxon>
        <taxon>Microcoleaceae</taxon>
        <taxon>Lyngbya</taxon>
    </lineage>
</organism>
<proteinExistence type="predicted"/>
<keyword evidence="2 5" id="KW-0812">Transmembrane</keyword>
<dbReference type="OrthoDB" id="4391260at2"/>
<evidence type="ECO:0000256" key="1">
    <source>
        <dbReference type="ARBA" id="ARBA00004141"/>
    </source>
</evidence>
<dbReference type="GO" id="GO:0016874">
    <property type="term" value="F:ligase activity"/>
    <property type="evidence" value="ECO:0007669"/>
    <property type="project" value="UniProtKB-KW"/>
</dbReference>
<dbReference type="Pfam" id="PF04932">
    <property type="entry name" value="Wzy_C"/>
    <property type="match status" value="1"/>
</dbReference>
<comment type="caution">
    <text evidence="7">The sequence shown here is derived from an EMBL/GenBank/DDBJ whole genome shotgun (WGS) entry which is preliminary data.</text>
</comment>
<dbReference type="EMBL" id="AUZM01000051">
    <property type="protein sequence ID" value="ERT05693.1"/>
    <property type="molecule type" value="Genomic_DNA"/>
</dbReference>
<evidence type="ECO:0000256" key="3">
    <source>
        <dbReference type="ARBA" id="ARBA00022989"/>
    </source>
</evidence>
<comment type="subcellular location">
    <subcellularLocation>
        <location evidence="1">Membrane</location>
        <topology evidence="1">Multi-pass membrane protein</topology>
    </subcellularLocation>
</comment>
<evidence type="ECO:0000256" key="5">
    <source>
        <dbReference type="SAM" id="Phobius"/>
    </source>
</evidence>
<keyword evidence="7" id="KW-0436">Ligase</keyword>
<dbReference type="InterPro" id="IPR007016">
    <property type="entry name" value="O-antigen_ligase-rel_domated"/>
</dbReference>
<dbReference type="PATRIC" id="fig|1348334.3.peg.4220"/>
<keyword evidence="8" id="KW-1185">Reference proteome</keyword>
<dbReference type="RefSeq" id="WP_023068088.1">
    <property type="nucleotide sequence ID" value="NZ_AUZM01000051.1"/>
</dbReference>
<dbReference type="Proteomes" id="UP000017127">
    <property type="component" value="Unassembled WGS sequence"/>
</dbReference>
<evidence type="ECO:0000256" key="2">
    <source>
        <dbReference type="ARBA" id="ARBA00022692"/>
    </source>
</evidence>
<keyword evidence="3 5" id="KW-1133">Transmembrane helix</keyword>
<protein>
    <submittedName>
        <fullName evidence="7">O-Antigen ligase family protein</fullName>
    </submittedName>
</protein>
<feature type="transmembrane region" description="Helical" evidence="5">
    <location>
        <begin position="78"/>
        <end position="95"/>
    </location>
</feature>
<sequence length="430" mass="48450">MEKFLKYFEPSFAVLAIIHYSANWLPLILSGGASEGDGTDINSFDFTLNVLLFLLTYVISASLLLLRWKKFLIFARRGAFIWVMILIALASYFWSDFPARTLKSCIGLIGSTLFGVYLASRYTLKEQLKLLAWAYGIIAVLSVLFAIGLPRYGVEQAVHAGAWRGIYNHKNLLGRGMTIGGVILTLSPGLFEKKDRWICRMVLGIICILLVMAKSSSSLINFTVLMMSLTAYRILRFRYLLLIPAFLATITLAYTAVYIYTENAEQLLGLIGKDPSLTGRTDIWAWAREMIDKRPWLGYGYTAFWQGLDGGSAYIIRAARWPVPYSHNGILDLWLDIGLLGVIVYCIGFGINLLRAIFIARFSTGLERIWPLIFLTYLILTNTTEGGIISQNNIFWVLYTTLSISIMMPIEQKTKPQLSSKILPNSCTNR</sequence>
<feature type="transmembrane region" description="Helical" evidence="5">
    <location>
        <begin position="12"/>
        <end position="34"/>
    </location>
</feature>
<feature type="transmembrane region" description="Helical" evidence="5">
    <location>
        <begin position="101"/>
        <end position="119"/>
    </location>
</feature>
<evidence type="ECO:0000313" key="7">
    <source>
        <dbReference type="EMBL" id="ERT05693.1"/>
    </source>
</evidence>
<reference evidence="7 8" key="1">
    <citation type="journal article" date="2013" name="Front. Microbiol.">
        <title>Comparative genomic analyses of the cyanobacterium, Lyngbya aestuarii BL J, a powerful hydrogen producer.</title>
        <authorList>
            <person name="Kothari A."/>
            <person name="Vaughn M."/>
            <person name="Garcia-Pichel F."/>
        </authorList>
    </citation>
    <scope>NUCLEOTIDE SEQUENCE [LARGE SCALE GENOMIC DNA]</scope>
    <source>
        <strain evidence="7 8">BL J</strain>
    </source>
</reference>
<evidence type="ECO:0000313" key="8">
    <source>
        <dbReference type="Proteomes" id="UP000017127"/>
    </source>
</evidence>
<evidence type="ECO:0000259" key="6">
    <source>
        <dbReference type="Pfam" id="PF04932"/>
    </source>
</evidence>
<accession>U7QCX8</accession>